<dbReference type="EMBL" id="CP026118">
    <property type="protein sequence ID" value="QAS53595.1"/>
    <property type="molecule type" value="Genomic_DNA"/>
</dbReference>
<evidence type="ECO:0000313" key="2">
    <source>
        <dbReference type="Proteomes" id="UP000287756"/>
    </source>
</evidence>
<proteinExistence type="predicted"/>
<accession>A0A410MG03</accession>
<organism evidence="1 2">
    <name type="scientific">Halobacillus litoralis</name>
    <dbReference type="NCBI Taxonomy" id="45668"/>
    <lineage>
        <taxon>Bacteria</taxon>
        <taxon>Bacillati</taxon>
        <taxon>Bacillota</taxon>
        <taxon>Bacilli</taxon>
        <taxon>Bacillales</taxon>
        <taxon>Bacillaceae</taxon>
        <taxon>Halobacillus</taxon>
    </lineage>
</organism>
<evidence type="ECO:0000313" key="1">
    <source>
        <dbReference type="EMBL" id="QAS53595.1"/>
    </source>
</evidence>
<dbReference type="Proteomes" id="UP000287756">
    <property type="component" value="Chromosome"/>
</dbReference>
<dbReference type="KEGG" id="hli:HLI_15985"/>
<reference evidence="1 2" key="1">
    <citation type="submission" date="2018-01" db="EMBL/GenBank/DDBJ databases">
        <title>The whole genome sequencing and assembly of Halobacillus litoralis ERB031 strain.</title>
        <authorList>
            <person name="Lee S.-J."/>
            <person name="Park M.-K."/>
            <person name="Kim J.-Y."/>
            <person name="Lee Y.-J."/>
            <person name="Yi H."/>
            <person name="Bahn Y.-S."/>
            <person name="Kim J.F."/>
            <person name="Lee D.-W."/>
        </authorList>
    </citation>
    <scope>NUCLEOTIDE SEQUENCE [LARGE SCALE GENOMIC DNA]</scope>
    <source>
        <strain evidence="1 2">ERB 031</strain>
    </source>
</reference>
<sequence length="61" mass="6872">MIFTHESLWSPEAEPVLYLVEKPYLSAGMIIFIRKIPIQSKVVSSIFQSYGGWENGETPVG</sequence>
<gene>
    <name evidence="1" type="ORF">HLI_15985</name>
</gene>
<protein>
    <submittedName>
        <fullName evidence="1">Uncharacterized protein</fullName>
    </submittedName>
</protein>
<name>A0A410MG03_9BACI</name>
<dbReference type="AlphaFoldDB" id="A0A410MG03"/>